<accession>A0A397VE87</accession>
<protein>
    <submittedName>
        <fullName evidence="1">Uncharacterized protein</fullName>
    </submittedName>
</protein>
<reference evidence="1 2" key="1">
    <citation type="submission" date="2018-06" db="EMBL/GenBank/DDBJ databases">
        <title>Comparative genomics reveals the genomic features of Rhizophagus irregularis, R. cerebriforme, R. diaphanum and Gigaspora rosea, and their symbiotic lifestyle signature.</title>
        <authorList>
            <person name="Morin E."/>
            <person name="San Clemente H."/>
            <person name="Chen E.C.H."/>
            <person name="De La Providencia I."/>
            <person name="Hainaut M."/>
            <person name="Kuo A."/>
            <person name="Kohler A."/>
            <person name="Murat C."/>
            <person name="Tang N."/>
            <person name="Roy S."/>
            <person name="Loubradou J."/>
            <person name="Henrissat B."/>
            <person name="Grigoriev I.V."/>
            <person name="Corradi N."/>
            <person name="Roux C."/>
            <person name="Martin F.M."/>
        </authorList>
    </citation>
    <scope>NUCLEOTIDE SEQUENCE [LARGE SCALE GENOMIC DNA]</scope>
    <source>
        <strain evidence="1 2">DAOM 194757</strain>
    </source>
</reference>
<proteinExistence type="predicted"/>
<dbReference type="Proteomes" id="UP000266673">
    <property type="component" value="Unassembled WGS sequence"/>
</dbReference>
<keyword evidence="2" id="KW-1185">Reference proteome</keyword>
<dbReference type="EMBL" id="QKWP01000434">
    <property type="protein sequence ID" value="RIB20141.1"/>
    <property type="molecule type" value="Genomic_DNA"/>
</dbReference>
<gene>
    <name evidence="1" type="ORF">C2G38_2081560</name>
</gene>
<sequence>MQFIMNMIMARVLVVILMVISLTFLFSMKMGNVLVSTQHIENQLEKIHVVCQTRHFLLKNVKYSKL</sequence>
<evidence type="ECO:0000313" key="1">
    <source>
        <dbReference type="EMBL" id="RIB20141.1"/>
    </source>
</evidence>
<dbReference type="AlphaFoldDB" id="A0A397VE87"/>
<comment type="caution">
    <text evidence="1">The sequence shown here is derived from an EMBL/GenBank/DDBJ whole genome shotgun (WGS) entry which is preliminary data.</text>
</comment>
<evidence type="ECO:0000313" key="2">
    <source>
        <dbReference type="Proteomes" id="UP000266673"/>
    </source>
</evidence>
<organism evidence="1 2">
    <name type="scientific">Gigaspora rosea</name>
    <dbReference type="NCBI Taxonomy" id="44941"/>
    <lineage>
        <taxon>Eukaryota</taxon>
        <taxon>Fungi</taxon>
        <taxon>Fungi incertae sedis</taxon>
        <taxon>Mucoromycota</taxon>
        <taxon>Glomeromycotina</taxon>
        <taxon>Glomeromycetes</taxon>
        <taxon>Diversisporales</taxon>
        <taxon>Gigasporaceae</taxon>
        <taxon>Gigaspora</taxon>
    </lineage>
</organism>
<name>A0A397VE87_9GLOM</name>